<dbReference type="CDD" id="cd05289">
    <property type="entry name" value="MDR_like_2"/>
    <property type="match status" value="1"/>
</dbReference>
<evidence type="ECO:0000259" key="1">
    <source>
        <dbReference type="SMART" id="SM00829"/>
    </source>
</evidence>
<dbReference type="Pfam" id="PF13602">
    <property type="entry name" value="ADH_zinc_N_2"/>
    <property type="match status" value="1"/>
</dbReference>
<sequence>MKAVRFHEYGDAGVLRAEDVPVPVPAAGEVRIRVASTSFNGVDAGIRGGGLQGPFPVALPHTPGIDVAGTVDALGQGVDSVAVGDAVIGFLPMVGDGAAAEYAIATADILTAAPSSVPLADAAALPVVGLTAYQALFELGGLTAGQRLLVNGAGGAVGGYAVQLAKNAGAHVIATASPRSADRVRAAGADEVLDHTTTDVVAAVADPVDVLLNLAPVEPSELVRQAGLVRSGGVVVNTTVWMQAPSDEARDVRGLNVFVRSDAEQLAGLVSAVDRGELNIDVSRRIRLEELPAFHAELDVTPVSGKVVVLVATD</sequence>
<dbReference type="EMBL" id="LT629688">
    <property type="protein sequence ID" value="SDD21944.1"/>
    <property type="molecule type" value="Genomic_DNA"/>
</dbReference>
<dbReference type="STRING" id="675864.SAMN04489747_0470"/>
<dbReference type="GO" id="GO:0016491">
    <property type="term" value="F:oxidoreductase activity"/>
    <property type="evidence" value="ECO:0007669"/>
    <property type="project" value="InterPro"/>
</dbReference>
<accession>A0A1G6SZ94</accession>
<dbReference type="Pfam" id="PF08240">
    <property type="entry name" value="ADH_N"/>
    <property type="match status" value="1"/>
</dbReference>
<feature type="domain" description="Enoyl reductase (ER)" evidence="1">
    <location>
        <begin position="10"/>
        <end position="309"/>
    </location>
</feature>
<dbReference type="InterPro" id="IPR013154">
    <property type="entry name" value="ADH-like_N"/>
</dbReference>
<reference evidence="2 3" key="1">
    <citation type="submission" date="2016-10" db="EMBL/GenBank/DDBJ databases">
        <authorList>
            <person name="de Groot N.N."/>
        </authorList>
    </citation>
    <scope>NUCLEOTIDE SEQUENCE [LARGE SCALE GENOMIC DNA]</scope>
    <source>
        <strain evidence="2 3">MON 2.2</strain>
    </source>
</reference>
<dbReference type="InterPro" id="IPR011032">
    <property type="entry name" value="GroES-like_sf"/>
</dbReference>
<dbReference type="SUPFAM" id="SSF51735">
    <property type="entry name" value="NAD(P)-binding Rossmann-fold domains"/>
    <property type="match status" value="1"/>
</dbReference>
<dbReference type="PANTHER" id="PTHR44013:SF1">
    <property type="entry name" value="ZINC-TYPE ALCOHOL DEHYDROGENASE-LIKE PROTEIN C16A3.02C"/>
    <property type="match status" value="1"/>
</dbReference>
<keyword evidence="3" id="KW-1185">Reference proteome</keyword>
<protein>
    <submittedName>
        <fullName evidence="2">NADPH:quinone reductase</fullName>
    </submittedName>
</protein>
<proteinExistence type="predicted"/>
<dbReference type="RefSeq" id="WP_090590257.1">
    <property type="nucleotide sequence ID" value="NZ_LT629688.1"/>
</dbReference>
<dbReference type="SUPFAM" id="SSF50129">
    <property type="entry name" value="GroES-like"/>
    <property type="match status" value="1"/>
</dbReference>
<dbReference type="SMART" id="SM00829">
    <property type="entry name" value="PKS_ER"/>
    <property type="match status" value="1"/>
</dbReference>
<evidence type="ECO:0000313" key="2">
    <source>
        <dbReference type="EMBL" id="SDD21944.1"/>
    </source>
</evidence>
<dbReference type="PANTHER" id="PTHR44013">
    <property type="entry name" value="ZINC-TYPE ALCOHOL DEHYDROGENASE-LIKE PROTEIN C16A3.02C"/>
    <property type="match status" value="1"/>
</dbReference>
<dbReference type="Gene3D" id="3.40.50.720">
    <property type="entry name" value="NAD(P)-binding Rossmann-like Domain"/>
    <property type="match status" value="1"/>
</dbReference>
<dbReference type="AlphaFoldDB" id="A0A1G6SZ94"/>
<dbReference type="InterPro" id="IPR052733">
    <property type="entry name" value="Chloroplast_QOR"/>
</dbReference>
<dbReference type="Proteomes" id="UP000198546">
    <property type="component" value="Chromosome i"/>
</dbReference>
<organism evidence="2 3">
    <name type="scientific">Auraticoccus monumenti</name>
    <dbReference type="NCBI Taxonomy" id="675864"/>
    <lineage>
        <taxon>Bacteria</taxon>
        <taxon>Bacillati</taxon>
        <taxon>Actinomycetota</taxon>
        <taxon>Actinomycetes</taxon>
        <taxon>Propionibacteriales</taxon>
        <taxon>Propionibacteriaceae</taxon>
        <taxon>Auraticoccus</taxon>
    </lineage>
</organism>
<name>A0A1G6SZ94_9ACTN</name>
<evidence type="ECO:0000313" key="3">
    <source>
        <dbReference type="Proteomes" id="UP000198546"/>
    </source>
</evidence>
<dbReference type="OrthoDB" id="4190732at2"/>
<dbReference type="Gene3D" id="3.90.180.10">
    <property type="entry name" value="Medium-chain alcohol dehydrogenases, catalytic domain"/>
    <property type="match status" value="1"/>
</dbReference>
<gene>
    <name evidence="2" type="ORF">SAMN04489747_0470</name>
</gene>
<dbReference type="InterPro" id="IPR036291">
    <property type="entry name" value="NAD(P)-bd_dom_sf"/>
</dbReference>
<dbReference type="InterPro" id="IPR020843">
    <property type="entry name" value="ER"/>
</dbReference>